<keyword evidence="1" id="KW-0472">Membrane</keyword>
<accession>A0ABY8PYY3</accession>
<evidence type="ECO:0000256" key="1">
    <source>
        <dbReference type="SAM" id="Phobius"/>
    </source>
</evidence>
<reference evidence="2 3" key="1">
    <citation type="journal article" date="2008" name="Int. J. Syst. Evol. Microbiol.">
        <title>Tessaracoccus flavescens sp. nov., isolated from marine sediment.</title>
        <authorList>
            <person name="Lee D.W."/>
            <person name="Lee S.D."/>
        </authorList>
    </citation>
    <scope>NUCLEOTIDE SEQUENCE [LARGE SCALE GENOMIC DNA]</scope>
    <source>
        <strain evidence="2 3">T21</strain>
    </source>
</reference>
<dbReference type="EMBL" id="CP123967">
    <property type="protein sequence ID" value="WGT47576.1"/>
    <property type="molecule type" value="Genomic_DNA"/>
</dbReference>
<evidence type="ECO:0000313" key="3">
    <source>
        <dbReference type="Proteomes" id="UP001244136"/>
    </source>
</evidence>
<keyword evidence="1" id="KW-0812">Transmembrane</keyword>
<keyword evidence="1" id="KW-1133">Transmembrane helix</keyword>
<dbReference type="Proteomes" id="UP001244136">
    <property type="component" value="Chromosome"/>
</dbReference>
<name>A0ABY8PYY3_9ACTN</name>
<keyword evidence="3" id="KW-1185">Reference proteome</keyword>
<proteinExistence type="predicted"/>
<feature type="transmembrane region" description="Helical" evidence="1">
    <location>
        <begin position="20"/>
        <end position="36"/>
    </location>
</feature>
<sequence length="50" mass="5490">MTDVYRIRQADGATLTSTQFLLFAFGVMMALVAAILERGVKLEEDVEGLV</sequence>
<organism evidence="2 3">
    <name type="scientific">Tessaracoccus lacteus</name>
    <dbReference type="NCBI Taxonomy" id="3041766"/>
    <lineage>
        <taxon>Bacteria</taxon>
        <taxon>Bacillati</taxon>
        <taxon>Actinomycetota</taxon>
        <taxon>Actinomycetes</taxon>
        <taxon>Propionibacteriales</taxon>
        <taxon>Propionibacteriaceae</taxon>
        <taxon>Tessaracoccus</taxon>
    </lineage>
</organism>
<gene>
    <name evidence="2" type="ORF">QH948_01970</name>
</gene>
<evidence type="ECO:0000313" key="2">
    <source>
        <dbReference type="EMBL" id="WGT47576.1"/>
    </source>
</evidence>
<protein>
    <submittedName>
        <fullName evidence="2">Uncharacterized protein</fullName>
    </submittedName>
</protein>
<dbReference type="RefSeq" id="WP_281145290.1">
    <property type="nucleotide sequence ID" value="NZ_CP123967.1"/>
</dbReference>